<accession>A0ABU3KAE0</accession>
<reference evidence="2 3" key="1">
    <citation type="journal article" date="2023" name="ISME J.">
        <title>Cultivation and genomic characterization of novel and ubiquitous marine nitrite-oxidizing bacteria from the Nitrospirales.</title>
        <authorList>
            <person name="Mueller A.J."/>
            <person name="Daebeler A."/>
            <person name="Herbold C.W."/>
            <person name="Kirkegaard R.H."/>
            <person name="Daims H."/>
        </authorList>
    </citation>
    <scope>NUCLEOTIDE SEQUENCE [LARGE SCALE GENOMIC DNA]</scope>
    <source>
        <strain evidence="2 3">EB</strain>
    </source>
</reference>
<dbReference type="InterPro" id="IPR014710">
    <property type="entry name" value="RmlC-like_jellyroll"/>
</dbReference>
<dbReference type="InterPro" id="IPR013096">
    <property type="entry name" value="Cupin_2"/>
</dbReference>
<name>A0ABU3KAE0_9BACT</name>
<protein>
    <submittedName>
        <fullName evidence="2">Cupin domain-containing protein</fullName>
    </submittedName>
</protein>
<gene>
    <name evidence="2" type="ORF">PPG34_13840</name>
</gene>
<proteinExistence type="predicted"/>
<organism evidence="2 3">
    <name type="scientific">Candidatus Nitronereus thalassa</name>
    <dbReference type="NCBI Taxonomy" id="3020898"/>
    <lineage>
        <taxon>Bacteria</taxon>
        <taxon>Pseudomonadati</taxon>
        <taxon>Nitrospirota</taxon>
        <taxon>Nitrospiria</taxon>
        <taxon>Nitrospirales</taxon>
        <taxon>Nitrospiraceae</taxon>
        <taxon>Candidatus Nitronereus</taxon>
    </lineage>
</organism>
<evidence type="ECO:0000313" key="3">
    <source>
        <dbReference type="Proteomes" id="UP001250932"/>
    </source>
</evidence>
<feature type="domain" description="Cupin type-2" evidence="1">
    <location>
        <begin position="31"/>
        <end position="89"/>
    </location>
</feature>
<dbReference type="SUPFAM" id="SSF51182">
    <property type="entry name" value="RmlC-like cupins"/>
    <property type="match status" value="1"/>
</dbReference>
<evidence type="ECO:0000259" key="1">
    <source>
        <dbReference type="Pfam" id="PF07883"/>
    </source>
</evidence>
<dbReference type="InterPro" id="IPR011051">
    <property type="entry name" value="RmlC_Cupin_sf"/>
</dbReference>
<keyword evidence="3" id="KW-1185">Reference proteome</keyword>
<dbReference type="Gene3D" id="2.60.120.10">
    <property type="entry name" value="Jelly Rolls"/>
    <property type="match status" value="1"/>
</dbReference>
<sequence>MNTARVEKSDIEREWHARGFSCGIWIDHAGRVWQDDRHDSDELFMAIAGELEIEMEGQCIRPQIGEEVLIPARVPHTVKNVGKKTARWLYGLKTAI</sequence>
<evidence type="ECO:0000313" key="2">
    <source>
        <dbReference type="EMBL" id="MDT7043435.1"/>
    </source>
</evidence>
<dbReference type="EMBL" id="JAQOUE010000001">
    <property type="protein sequence ID" value="MDT7043435.1"/>
    <property type="molecule type" value="Genomic_DNA"/>
</dbReference>
<dbReference type="RefSeq" id="WP_313834002.1">
    <property type="nucleotide sequence ID" value="NZ_JAQOUE010000001.1"/>
</dbReference>
<dbReference type="Pfam" id="PF07883">
    <property type="entry name" value="Cupin_2"/>
    <property type="match status" value="1"/>
</dbReference>
<dbReference type="Proteomes" id="UP001250932">
    <property type="component" value="Unassembled WGS sequence"/>
</dbReference>
<comment type="caution">
    <text evidence="2">The sequence shown here is derived from an EMBL/GenBank/DDBJ whole genome shotgun (WGS) entry which is preliminary data.</text>
</comment>